<dbReference type="RefSeq" id="WP_091200638.1">
    <property type="nucleotide sequence ID" value="NZ_LT594324.1"/>
</dbReference>
<dbReference type="EMBL" id="LT594324">
    <property type="protein sequence ID" value="SBT54203.1"/>
    <property type="molecule type" value="Genomic_DNA"/>
</dbReference>
<keyword evidence="2" id="KW-1185">Reference proteome</keyword>
<evidence type="ECO:0000313" key="2">
    <source>
        <dbReference type="Proteomes" id="UP000198765"/>
    </source>
</evidence>
<evidence type="ECO:0000313" key="1">
    <source>
        <dbReference type="EMBL" id="SBT54203.1"/>
    </source>
</evidence>
<name>A0A1A9ADI7_9ACTN</name>
<gene>
    <name evidence="1" type="ORF">GA0070621_5247</name>
</gene>
<dbReference type="Proteomes" id="UP000198765">
    <property type="component" value="Chromosome I"/>
</dbReference>
<protein>
    <recommendedName>
        <fullName evidence="3">Excreted virulence factor EspC, type VII ESX diderm</fullName>
    </recommendedName>
</protein>
<proteinExistence type="predicted"/>
<evidence type="ECO:0008006" key="3">
    <source>
        <dbReference type="Google" id="ProtNLM"/>
    </source>
</evidence>
<sequence>MTGRTTVDVLSLEDFHQRLERRLSEAEAVLKKLNTEMQCRPPALGTFTDATANARRYSETYASYVDHAERLHRAIVAAKKATHTIMTNYRTAEARNAAAAGDIIAALSGVSEAMKPAKGADPRV</sequence>
<dbReference type="OrthoDB" id="3405091at2"/>
<dbReference type="Gene3D" id="1.10.287.1060">
    <property type="entry name" value="ESAT-6-like"/>
    <property type="match status" value="1"/>
</dbReference>
<dbReference type="AlphaFoldDB" id="A0A1A9ADI7"/>
<organism evidence="1 2">
    <name type="scientific">Micromonospora narathiwatensis</name>
    <dbReference type="NCBI Taxonomy" id="299146"/>
    <lineage>
        <taxon>Bacteria</taxon>
        <taxon>Bacillati</taxon>
        <taxon>Actinomycetota</taxon>
        <taxon>Actinomycetes</taxon>
        <taxon>Micromonosporales</taxon>
        <taxon>Micromonosporaceae</taxon>
        <taxon>Micromonospora</taxon>
    </lineage>
</organism>
<dbReference type="PATRIC" id="fig|299146.4.peg.5412"/>
<accession>A0A1A9ADI7</accession>
<reference evidence="1 2" key="1">
    <citation type="submission" date="2016-06" db="EMBL/GenBank/DDBJ databases">
        <authorList>
            <person name="Kjaerup R.B."/>
            <person name="Dalgaard T.S."/>
            <person name="Juul-Madsen H.R."/>
        </authorList>
    </citation>
    <scope>NUCLEOTIDE SEQUENCE [LARGE SCALE GENOMIC DNA]</scope>
    <source>
        <strain evidence="1 2">DSM 45248</strain>
    </source>
</reference>